<dbReference type="Pfam" id="PF10090">
    <property type="entry name" value="HPTransfase"/>
    <property type="match status" value="1"/>
</dbReference>
<comment type="caution">
    <text evidence="2">The sequence shown here is derived from an EMBL/GenBank/DDBJ whole genome shotgun (WGS) entry which is preliminary data.</text>
</comment>
<keyword evidence="3" id="KW-1185">Reference proteome</keyword>
<dbReference type="AlphaFoldDB" id="A0A844YEA7"/>
<evidence type="ECO:0000313" key="2">
    <source>
        <dbReference type="EMBL" id="MXO62491.1"/>
    </source>
</evidence>
<feature type="domain" description="Histidine phosphotransferase ChpT C-terminal" evidence="1">
    <location>
        <begin position="80"/>
        <end position="203"/>
    </location>
</feature>
<dbReference type="RefSeq" id="WP_160672615.1">
    <property type="nucleotide sequence ID" value="NZ_WTYN01000001.1"/>
</dbReference>
<proteinExistence type="predicted"/>
<accession>A0A844YEA7</accession>
<dbReference type="Proteomes" id="UP000445582">
    <property type="component" value="Unassembled WGS sequence"/>
</dbReference>
<name>A0A844YEA7_9SPHN</name>
<sequence>MTSSTDLAALLCSRLCHDMLSPVGALNNGLELLADERDPAMRENVMELLEQSARTSADKLKFFRLAFGAAGGFGDMVDSHEPKALIDALAAANKRLEVNWALSDARLPKPAVKVLLNFAQIAMDALIRGGTLDIGAEMRTDGDHGNTEIVVRAVGPKIAFDETIGKALDGTLAPGELSSRTAAAHMIALLAEDSGGGLQYRLTPDSLVLGAVLPAPEGLIG</sequence>
<dbReference type="OrthoDB" id="9803702at2"/>
<reference evidence="2 3" key="1">
    <citation type="submission" date="2019-12" db="EMBL/GenBank/DDBJ databases">
        <title>Genomic-based taxomic classification of the family Erythrobacteraceae.</title>
        <authorList>
            <person name="Xu L."/>
        </authorList>
    </citation>
    <scope>NUCLEOTIDE SEQUENCE [LARGE SCALE GENOMIC DNA]</scope>
    <source>
        <strain evidence="2 3">MCCC 1A09965</strain>
    </source>
</reference>
<gene>
    <name evidence="2" type="ORF">GRI48_05640</name>
</gene>
<dbReference type="InterPro" id="IPR018762">
    <property type="entry name" value="ChpT_C"/>
</dbReference>
<dbReference type="InterPro" id="IPR036890">
    <property type="entry name" value="HATPase_C_sf"/>
</dbReference>
<keyword evidence="2" id="KW-0808">Transferase</keyword>
<dbReference type="EMBL" id="WTYN01000001">
    <property type="protein sequence ID" value="MXO62491.1"/>
    <property type="molecule type" value="Genomic_DNA"/>
</dbReference>
<dbReference type="Gene3D" id="3.30.565.10">
    <property type="entry name" value="Histidine kinase-like ATPase, C-terminal domain"/>
    <property type="match status" value="1"/>
</dbReference>
<dbReference type="GO" id="GO:0016740">
    <property type="term" value="F:transferase activity"/>
    <property type="evidence" value="ECO:0007669"/>
    <property type="project" value="UniProtKB-KW"/>
</dbReference>
<dbReference type="Gene3D" id="1.10.287.130">
    <property type="match status" value="1"/>
</dbReference>
<evidence type="ECO:0000313" key="3">
    <source>
        <dbReference type="Proteomes" id="UP000445582"/>
    </source>
</evidence>
<protein>
    <submittedName>
        <fullName evidence="2">Histidine phosphotransferase</fullName>
    </submittedName>
</protein>
<evidence type="ECO:0000259" key="1">
    <source>
        <dbReference type="Pfam" id="PF10090"/>
    </source>
</evidence>
<organism evidence="2 3">
    <name type="scientific">Qipengyuania oceanensis</name>
    <dbReference type="NCBI Taxonomy" id="1463597"/>
    <lineage>
        <taxon>Bacteria</taxon>
        <taxon>Pseudomonadati</taxon>
        <taxon>Pseudomonadota</taxon>
        <taxon>Alphaproteobacteria</taxon>
        <taxon>Sphingomonadales</taxon>
        <taxon>Erythrobacteraceae</taxon>
        <taxon>Qipengyuania</taxon>
    </lineage>
</organism>